<dbReference type="InterPro" id="IPR011008">
    <property type="entry name" value="Dimeric_a/b-barrel"/>
</dbReference>
<dbReference type="PANTHER" id="PTHR33336:SF15">
    <property type="entry name" value="ABM DOMAIN-CONTAINING PROTEIN"/>
    <property type="match status" value="1"/>
</dbReference>
<sequence length="121" mass="13663">MMHARRLCWQAFLFNVRHGAHMLVFSVTLTAKPDAGPALIELAAMLVPLSRAEPGCIRYDFLQSPHTPNKFVFFEVWKSRADLDEHYQTPHFKTLAAQLPALIEGEPEPVSYETEGPIPGF</sequence>
<dbReference type="PANTHER" id="PTHR33336">
    <property type="entry name" value="QUINOL MONOOXYGENASE YGIN-RELATED"/>
    <property type="match status" value="1"/>
</dbReference>
<keyword evidence="3" id="KW-1185">Reference proteome</keyword>
<keyword evidence="2" id="KW-0503">Monooxygenase</keyword>
<dbReference type="InterPro" id="IPR050744">
    <property type="entry name" value="AI-2_Isomerase_LsrG"/>
</dbReference>
<proteinExistence type="predicted"/>
<dbReference type="SUPFAM" id="SSF54909">
    <property type="entry name" value="Dimeric alpha+beta barrel"/>
    <property type="match status" value="1"/>
</dbReference>
<feature type="domain" description="ABM" evidence="1">
    <location>
        <begin position="23"/>
        <end position="111"/>
    </location>
</feature>
<dbReference type="PROSITE" id="PS51725">
    <property type="entry name" value="ABM"/>
    <property type="match status" value="1"/>
</dbReference>
<organism evidence="2 3">
    <name type="scientific">Massilia frigida</name>
    <dbReference type="NCBI Taxonomy" id="2609281"/>
    <lineage>
        <taxon>Bacteria</taxon>
        <taxon>Pseudomonadati</taxon>
        <taxon>Pseudomonadota</taxon>
        <taxon>Betaproteobacteria</taxon>
        <taxon>Burkholderiales</taxon>
        <taxon>Oxalobacteraceae</taxon>
        <taxon>Telluria group</taxon>
        <taxon>Massilia</taxon>
    </lineage>
</organism>
<protein>
    <submittedName>
        <fullName evidence="2">Antibiotic biosynthesis monooxygenase</fullName>
    </submittedName>
</protein>
<evidence type="ECO:0000313" key="3">
    <source>
        <dbReference type="Proteomes" id="UP000621455"/>
    </source>
</evidence>
<dbReference type="InterPro" id="IPR007138">
    <property type="entry name" value="ABM_dom"/>
</dbReference>
<dbReference type="EMBL" id="WHJG01000020">
    <property type="protein sequence ID" value="NHZ81348.1"/>
    <property type="molecule type" value="Genomic_DNA"/>
</dbReference>
<name>A0ABX0N7Q2_9BURK</name>
<dbReference type="Gene3D" id="3.30.70.100">
    <property type="match status" value="1"/>
</dbReference>
<dbReference type="Proteomes" id="UP000621455">
    <property type="component" value="Unassembled WGS sequence"/>
</dbReference>
<dbReference type="GO" id="GO:0004497">
    <property type="term" value="F:monooxygenase activity"/>
    <property type="evidence" value="ECO:0007669"/>
    <property type="project" value="UniProtKB-KW"/>
</dbReference>
<comment type="caution">
    <text evidence="2">The sequence shown here is derived from an EMBL/GenBank/DDBJ whole genome shotgun (WGS) entry which is preliminary data.</text>
</comment>
<keyword evidence="2" id="KW-0560">Oxidoreductase</keyword>
<evidence type="ECO:0000259" key="1">
    <source>
        <dbReference type="PROSITE" id="PS51725"/>
    </source>
</evidence>
<reference evidence="2 3" key="1">
    <citation type="submission" date="2019-10" db="EMBL/GenBank/DDBJ databases">
        <title>Taxonomy of Antarctic Massilia spp.: description of Massilia rubra sp. nov., Massilia aquatica sp. nov., Massilia mucilaginosa sp. nov., Massilia frigida sp. nov. isolated from streams, lakes and regoliths.</title>
        <authorList>
            <person name="Holochova P."/>
            <person name="Sedlacek I."/>
            <person name="Kralova S."/>
            <person name="Maslanova I."/>
            <person name="Busse H.-J."/>
            <person name="Stankova E."/>
            <person name="Vrbovska V."/>
            <person name="Kovarovic V."/>
            <person name="Bartak M."/>
            <person name="Svec P."/>
            <person name="Pantucek R."/>
        </authorList>
    </citation>
    <scope>NUCLEOTIDE SEQUENCE [LARGE SCALE GENOMIC DNA]</scope>
    <source>
        <strain evidence="2 3">CCM 8695</strain>
    </source>
</reference>
<accession>A0ABX0N7Q2</accession>
<gene>
    <name evidence="2" type="ORF">F2P44_19005</name>
</gene>
<evidence type="ECO:0000313" key="2">
    <source>
        <dbReference type="EMBL" id="NHZ81348.1"/>
    </source>
</evidence>
<dbReference type="Pfam" id="PF03992">
    <property type="entry name" value="ABM"/>
    <property type="match status" value="1"/>
</dbReference>